<dbReference type="EMBL" id="MCGT01000008">
    <property type="protein sequence ID" value="ORX57591.1"/>
    <property type="molecule type" value="Genomic_DNA"/>
</dbReference>
<protein>
    <submittedName>
        <fullName evidence="3">S-adenosyl-L-methionine-dependent methyltransferase</fullName>
    </submittedName>
</protein>
<evidence type="ECO:0000313" key="4">
    <source>
        <dbReference type="Proteomes" id="UP000242146"/>
    </source>
</evidence>
<comment type="caution">
    <text evidence="3">The sequence shown here is derived from an EMBL/GenBank/DDBJ whole genome shotgun (WGS) entry which is preliminary data.</text>
</comment>
<proteinExistence type="predicted"/>
<dbReference type="Gene3D" id="3.40.50.150">
    <property type="entry name" value="Vaccinia Virus protein VP39"/>
    <property type="match status" value="1"/>
</dbReference>
<dbReference type="Proteomes" id="UP000242146">
    <property type="component" value="Unassembled WGS sequence"/>
</dbReference>
<keyword evidence="3" id="KW-0489">Methyltransferase</keyword>
<dbReference type="CDD" id="cd02440">
    <property type="entry name" value="AdoMet_MTases"/>
    <property type="match status" value="1"/>
</dbReference>
<dbReference type="InterPro" id="IPR029063">
    <property type="entry name" value="SAM-dependent_MTases_sf"/>
</dbReference>
<dbReference type="AlphaFoldDB" id="A0A1X2GPK0"/>
<feature type="region of interest" description="Disordered" evidence="1">
    <location>
        <begin position="1"/>
        <end position="23"/>
    </location>
</feature>
<reference evidence="3 4" key="1">
    <citation type="submission" date="2016-07" db="EMBL/GenBank/DDBJ databases">
        <title>Pervasive Adenine N6-methylation of Active Genes in Fungi.</title>
        <authorList>
            <consortium name="DOE Joint Genome Institute"/>
            <person name="Mondo S.J."/>
            <person name="Dannebaum R.O."/>
            <person name="Kuo R.C."/>
            <person name="Labutti K."/>
            <person name="Haridas S."/>
            <person name="Kuo A."/>
            <person name="Salamov A."/>
            <person name="Ahrendt S.R."/>
            <person name="Lipzen A."/>
            <person name="Sullivan W."/>
            <person name="Andreopoulos W.B."/>
            <person name="Clum A."/>
            <person name="Lindquist E."/>
            <person name="Daum C."/>
            <person name="Ramamoorthy G.K."/>
            <person name="Gryganskyi A."/>
            <person name="Culley D."/>
            <person name="Magnuson J.K."/>
            <person name="James T.Y."/>
            <person name="O'Malley M.A."/>
            <person name="Stajich J.E."/>
            <person name="Spatafora J.W."/>
            <person name="Visel A."/>
            <person name="Grigoriev I.V."/>
        </authorList>
    </citation>
    <scope>NUCLEOTIDE SEQUENCE [LARGE SCALE GENOMIC DNA]</scope>
    <source>
        <strain evidence="3 4">NRRL 3301</strain>
    </source>
</reference>
<accession>A0A1X2GPK0</accession>
<keyword evidence="3" id="KW-0808">Transferase</keyword>
<dbReference type="PANTHER" id="PTHR43591:SF105">
    <property type="entry name" value="METHYLTRANSFERASE DOMAIN-CONTAINING PROTEIN-RELATED"/>
    <property type="match status" value="1"/>
</dbReference>
<feature type="domain" description="Methyltransferase" evidence="2">
    <location>
        <begin position="73"/>
        <end position="163"/>
    </location>
</feature>
<dbReference type="GO" id="GO:0032259">
    <property type="term" value="P:methylation"/>
    <property type="evidence" value="ECO:0007669"/>
    <property type="project" value="UniProtKB-KW"/>
</dbReference>
<organism evidence="3 4">
    <name type="scientific">Hesseltinella vesiculosa</name>
    <dbReference type="NCBI Taxonomy" id="101127"/>
    <lineage>
        <taxon>Eukaryota</taxon>
        <taxon>Fungi</taxon>
        <taxon>Fungi incertae sedis</taxon>
        <taxon>Mucoromycota</taxon>
        <taxon>Mucoromycotina</taxon>
        <taxon>Mucoromycetes</taxon>
        <taxon>Mucorales</taxon>
        <taxon>Cunninghamellaceae</taxon>
        <taxon>Hesseltinella</taxon>
    </lineage>
</organism>
<evidence type="ECO:0000259" key="2">
    <source>
        <dbReference type="Pfam" id="PF13649"/>
    </source>
</evidence>
<gene>
    <name evidence="3" type="ORF">DM01DRAFT_324449</name>
</gene>
<dbReference type="OrthoDB" id="2013972at2759"/>
<dbReference type="Pfam" id="PF13649">
    <property type="entry name" value="Methyltransf_25"/>
    <property type="match status" value="1"/>
</dbReference>
<keyword evidence="4" id="KW-1185">Reference proteome</keyword>
<dbReference type="GO" id="GO:0008168">
    <property type="term" value="F:methyltransferase activity"/>
    <property type="evidence" value="ECO:0007669"/>
    <property type="project" value="UniProtKB-KW"/>
</dbReference>
<evidence type="ECO:0000256" key="1">
    <source>
        <dbReference type="SAM" id="MobiDB-lite"/>
    </source>
</evidence>
<dbReference type="STRING" id="101127.A0A1X2GPK0"/>
<dbReference type="InterPro" id="IPR041698">
    <property type="entry name" value="Methyltransf_25"/>
</dbReference>
<dbReference type="PANTHER" id="PTHR43591">
    <property type="entry name" value="METHYLTRANSFERASE"/>
    <property type="match status" value="1"/>
</dbReference>
<sequence length="291" mass="32746">MTITQSQQEPQTATTEKSGRQFHTTTSAYWLPSDEEEMDRLTGQHFALKGLFAGNLSRFMLDEQHHLKPGTRVLDIGCGPGTWPLEVATDFPSAEVVGVDIVDIFPKTHPTNTTFELGNVVDGLAYPDNSFDVVNMRFFLLALRKEEWPKAYAEAQRLLKPGGYLQVWECTPLVYGRDFVSNVGKNVAKFMEAHGQHPFVVDYLHGLLEAAGFDVIDLDKRMVDLGERGPLNRACLWNVVDVVKSTQPFMASLLGYETDEAYTAFTHQFAIECQMDPHAYWKVARAVALKR</sequence>
<name>A0A1X2GPK0_9FUNG</name>
<evidence type="ECO:0000313" key="3">
    <source>
        <dbReference type="EMBL" id="ORX57591.1"/>
    </source>
</evidence>
<dbReference type="SUPFAM" id="SSF53335">
    <property type="entry name" value="S-adenosyl-L-methionine-dependent methyltransferases"/>
    <property type="match status" value="1"/>
</dbReference>